<protein>
    <recommendedName>
        <fullName evidence="6">Peroxisomal ATPase PEX1</fullName>
    </recommendedName>
    <alternativeName>
        <fullName evidence="5">Peroxin-1</fullName>
    </alternativeName>
</protein>
<dbReference type="InterPro" id="IPR027417">
    <property type="entry name" value="P-loop_NTPase"/>
</dbReference>
<keyword evidence="8" id="KW-0131">Cell cycle</keyword>
<feature type="domain" description="AAA+ ATPase" evidence="7">
    <location>
        <begin position="781"/>
        <end position="918"/>
    </location>
</feature>
<dbReference type="PROSITE" id="PS00674">
    <property type="entry name" value="AAA"/>
    <property type="match status" value="1"/>
</dbReference>
<comment type="caution">
    <text evidence="8">The sequence shown here is derived from an EMBL/GenBank/DDBJ whole genome shotgun (WGS) entry which is preliminary data.</text>
</comment>
<dbReference type="InterPro" id="IPR050168">
    <property type="entry name" value="AAA_ATPase_domain"/>
</dbReference>
<evidence type="ECO:0000313" key="9">
    <source>
        <dbReference type="Proteomes" id="UP000247409"/>
    </source>
</evidence>
<dbReference type="Gene3D" id="3.40.50.300">
    <property type="entry name" value="P-loop containing nucleotide triphosphate hydrolases"/>
    <property type="match status" value="2"/>
</dbReference>
<dbReference type="Pfam" id="PF09262">
    <property type="entry name" value="PEX-1N"/>
    <property type="match status" value="1"/>
</dbReference>
<keyword evidence="2" id="KW-0547">Nucleotide-binding</keyword>
<dbReference type="PANTHER" id="PTHR23077:SF12">
    <property type="entry name" value="PEROXISOMAL ATPASE PEX1"/>
    <property type="match status" value="1"/>
</dbReference>
<keyword evidence="9" id="KW-1185">Reference proteome</keyword>
<dbReference type="SMART" id="SM00382">
    <property type="entry name" value="AAA"/>
    <property type="match status" value="2"/>
</dbReference>
<reference evidence="8 9" key="1">
    <citation type="journal article" date="2018" name="Mol. Biol. Evol.">
        <title>Analysis of the draft genome of the red seaweed Gracilariopsis chorda provides insights into genome size evolution in Rhodophyta.</title>
        <authorList>
            <person name="Lee J."/>
            <person name="Yang E.C."/>
            <person name="Graf L."/>
            <person name="Yang J.H."/>
            <person name="Qiu H."/>
            <person name="Zel Zion U."/>
            <person name="Chan C.X."/>
            <person name="Stephens T.G."/>
            <person name="Weber A.P.M."/>
            <person name="Boo G.H."/>
            <person name="Boo S.M."/>
            <person name="Kim K.M."/>
            <person name="Shin Y."/>
            <person name="Jung M."/>
            <person name="Lee S.J."/>
            <person name="Yim H.S."/>
            <person name="Lee J.H."/>
            <person name="Bhattacharya D."/>
            <person name="Yoon H.S."/>
        </authorList>
    </citation>
    <scope>NUCLEOTIDE SEQUENCE [LARGE SCALE GENOMIC DNA]</scope>
    <source>
        <strain evidence="8 9">SKKU-2015</strain>
        <tissue evidence="8">Whole body</tissue>
    </source>
</reference>
<comment type="similarity">
    <text evidence="1">Belongs to the AAA ATPase family.</text>
</comment>
<dbReference type="OrthoDB" id="2187at2759"/>
<dbReference type="GO" id="GO:0005829">
    <property type="term" value="C:cytosol"/>
    <property type="evidence" value="ECO:0007669"/>
    <property type="project" value="TreeGrafter"/>
</dbReference>
<dbReference type="GO" id="GO:0016558">
    <property type="term" value="P:protein import into peroxisome matrix"/>
    <property type="evidence" value="ECO:0007669"/>
    <property type="project" value="TreeGrafter"/>
</dbReference>
<dbReference type="GO" id="GO:0005524">
    <property type="term" value="F:ATP binding"/>
    <property type="evidence" value="ECO:0007669"/>
    <property type="project" value="UniProtKB-KW"/>
</dbReference>
<gene>
    <name evidence="8" type="ORF">BWQ96_03294</name>
</gene>
<dbReference type="GO" id="GO:0005778">
    <property type="term" value="C:peroxisomal membrane"/>
    <property type="evidence" value="ECO:0007669"/>
    <property type="project" value="TreeGrafter"/>
</dbReference>
<dbReference type="PANTHER" id="PTHR23077">
    <property type="entry name" value="AAA-FAMILY ATPASE"/>
    <property type="match status" value="1"/>
</dbReference>
<feature type="domain" description="AAA+ ATPase" evidence="7">
    <location>
        <begin position="494"/>
        <end position="642"/>
    </location>
</feature>
<dbReference type="Proteomes" id="UP000247409">
    <property type="component" value="Unassembled WGS sequence"/>
</dbReference>
<dbReference type="STRING" id="448386.A0A2V3IXS9"/>
<dbReference type="GO" id="GO:0016887">
    <property type="term" value="F:ATP hydrolysis activity"/>
    <property type="evidence" value="ECO:0007669"/>
    <property type="project" value="InterPro"/>
</dbReference>
<dbReference type="InterPro" id="IPR003960">
    <property type="entry name" value="ATPase_AAA_CS"/>
</dbReference>
<keyword evidence="4" id="KW-0175">Coiled coil</keyword>
<dbReference type="AlphaFoldDB" id="A0A2V3IXS9"/>
<dbReference type="GO" id="GO:0051301">
    <property type="term" value="P:cell division"/>
    <property type="evidence" value="ECO:0007669"/>
    <property type="project" value="UniProtKB-KW"/>
</dbReference>
<dbReference type="Pfam" id="PF00004">
    <property type="entry name" value="AAA"/>
    <property type="match status" value="2"/>
</dbReference>
<proteinExistence type="inferred from homology"/>
<organism evidence="8 9">
    <name type="scientific">Gracilariopsis chorda</name>
    <dbReference type="NCBI Taxonomy" id="448386"/>
    <lineage>
        <taxon>Eukaryota</taxon>
        <taxon>Rhodophyta</taxon>
        <taxon>Florideophyceae</taxon>
        <taxon>Rhodymeniophycidae</taxon>
        <taxon>Gracilariales</taxon>
        <taxon>Gracilariaceae</taxon>
        <taxon>Gracilariopsis</taxon>
    </lineage>
</organism>
<dbReference type="Gene3D" id="1.10.8.60">
    <property type="match status" value="1"/>
</dbReference>
<dbReference type="Gene3D" id="3.10.330.10">
    <property type="match status" value="1"/>
</dbReference>
<name>A0A2V3IXS9_9FLOR</name>
<dbReference type="SUPFAM" id="SSF52540">
    <property type="entry name" value="P-loop containing nucleoside triphosphate hydrolases"/>
    <property type="match status" value="2"/>
</dbReference>
<evidence type="ECO:0000256" key="6">
    <source>
        <dbReference type="ARBA" id="ARBA00034532"/>
    </source>
</evidence>
<sequence length="1039" mass="115398">MDLIVTLQSGKRRGLPSSITSHCFVSLPSAVAESLAVLEPFASLVVVRLVLRKRLEAKPIYVVWAGATEQTPDKIGFHPNLAFALDLREGDVVTASVVERVSFNPRRKVDVAYLRPASYDQCEVDQPSPESFDSATQHFTCLNATANVLENSVLSQVRLLYTGLVIPLQLPANECIYVRVKSMDASGDNQLSYALLVPSSRLSIEPPPPRPEQSSQKNNEKVFGFFRVIPMTKAELGGMSPLFRTHAILPGEISTAARYAYVSRKDTEDKSIAIPLPFVCHENIPQRHIWVPTHVCQVLGITPFAPVLFEEVAEFPYGDGDLLTATDSLSKDLAAFADLIEQCGVYYNGMPLRGLRVHTTGKLELPAENEYGLTWDRRDLKTPDREDDTFYGLESIAFDECLSKESLLKAASKRHFVNGFRSFPEQAHRLIEHAHNDNPMRIIRKKDMLSILLESEKMGETALAKASESSRRVVHEAMKQARIVFTRREIKVNRARVIVIQGAIGVGKTHICTVIASLLRDLALVRTVWVRCKVHSKEDISTSIERIRASFRGAMDGGPGLIVLDDIDNWAGMRDATPGDGAHLEPKDLSSRRISQVLEREITKKRNENVLVLLTCKEFVRLHDIMRCPGLVDNVLYVRLPEKADRAFLFRVGLKDLADLDICESQTKWNVIQKDLVALVDEAAGFSPLDIFASIRQGLLRARSRELGGAKPRGIIPELLNSVKSLVPVNRIGIKFLDPNTQEKQSWSNIGGLLKAKHELWEALQQPSLHPDVFKEAPLRLPHGILLFGPPGCGKTMLAKIAAAESKMRCIVVRGPELLSKYVGESEAEVRRAFARAAQATPCALLFDEFDALAPRRGGYGTGVSDRVVNTLLACMDGAERLAEGVYVLATTSRPEIIDPALLRPGRLDKWICVDIPADSEERLDILWCLYRNYFDEMADTEDVLKEIAGQTDGYTGADLGSIINDANIAVSKHKKVSGGSADVNKMISMGLKQALSKSRPTLSRSQRLKYRRVMSRFSAFDKPAETDASRYRNLVALK</sequence>
<dbReference type="FunFam" id="3.40.50.300:FF:001025">
    <property type="entry name" value="ATPase family, AAA domain-containing 2B"/>
    <property type="match status" value="1"/>
</dbReference>
<evidence type="ECO:0000256" key="1">
    <source>
        <dbReference type="ARBA" id="ARBA00006914"/>
    </source>
</evidence>
<evidence type="ECO:0000259" key="7">
    <source>
        <dbReference type="SMART" id="SM00382"/>
    </source>
</evidence>
<evidence type="ECO:0000256" key="2">
    <source>
        <dbReference type="ARBA" id="ARBA00022741"/>
    </source>
</evidence>
<keyword evidence="8" id="KW-0132">Cell division</keyword>
<evidence type="ECO:0000256" key="5">
    <source>
        <dbReference type="ARBA" id="ARBA00032509"/>
    </source>
</evidence>
<keyword evidence="3" id="KW-0067">ATP-binding</keyword>
<dbReference type="EMBL" id="NBIV01000031">
    <property type="protein sequence ID" value="PXF46956.1"/>
    <property type="molecule type" value="Genomic_DNA"/>
</dbReference>
<evidence type="ECO:0000256" key="3">
    <source>
        <dbReference type="ARBA" id="ARBA00022840"/>
    </source>
</evidence>
<dbReference type="InterPro" id="IPR003593">
    <property type="entry name" value="AAA+_ATPase"/>
</dbReference>
<evidence type="ECO:0000313" key="8">
    <source>
        <dbReference type="EMBL" id="PXF46956.1"/>
    </source>
</evidence>
<dbReference type="InterPro" id="IPR015342">
    <property type="entry name" value="PEX1-N_C-lobe"/>
</dbReference>
<evidence type="ECO:0000256" key="4">
    <source>
        <dbReference type="ARBA" id="ARBA00023054"/>
    </source>
</evidence>
<accession>A0A2V3IXS9</accession>
<dbReference type="InterPro" id="IPR003959">
    <property type="entry name" value="ATPase_AAA_core"/>
</dbReference>